<dbReference type="GO" id="GO:0006412">
    <property type="term" value="P:translation"/>
    <property type="evidence" value="ECO:0007669"/>
    <property type="project" value="UniProtKB-UniRule"/>
</dbReference>
<evidence type="ECO:0000256" key="6">
    <source>
        <dbReference type="SAM" id="MobiDB-lite"/>
    </source>
</evidence>
<dbReference type="Gene3D" id="3.30.230.10">
    <property type="match status" value="1"/>
</dbReference>
<name>A0A9D1QCH1_9BACT</name>
<proteinExistence type="inferred from homology"/>
<dbReference type="InterPro" id="IPR023035">
    <property type="entry name" value="Ribosomal_uS9_bac/plastid"/>
</dbReference>
<dbReference type="SUPFAM" id="SSF54211">
    <property type="entry name" value="Ribosomal protein S5 domain 2-like"/>
    <property type="match status" value="1"/>
</dbReference>
<evidence type="ECO:0000256" key="2">
    <source>
        <dbReference type="ARBA" id="ARBA00022980"/>
    </source>
</evidence>
<organism evidence="7 8">
    <name type="scientific">Candidatus Rikenella faecigallinarum</name>
    <dbReference type="NCBI Taxonomy" id="2838745"/>
    <lineage>
        <taxon>Bacteria</taxon>
        <taxon>Pseudomonadati</taxon>
        <taxon>Bacteroidota</taxon>
        <taxon>Bacteroidia</taxon>
        <taxon>Bacteroidales</taxon>
        <taxon>Rikenellaceae</taxon>
        <taxon>Rikenella</taxon>
    </lineage>
</organism>
<protein>
    <recommendedName>
        <fullName evidence="4 5">Small ribosomal subunit protein uS9</fullName>
    </recommendedName>
</protein>
<dbReference type="InterPro" id="IPR014721">
    <property type="entry name" value="Ribsml_uS5_D2-typ_fold_subgr"/>
</dbReference>
<reference evidence="7" key="1">
    <citation type="journal article" date="2021" name="PeerJ">
        <title>Extensive microbial diversity within the chicken gut microbiome revealed by metagenomics and culture.</title>
        <authorList>
            <person name="Gilroy R."/>
            <person name="Ravi A."/>
            <person name="Getino M."/>
            <person name="Pursley I."/>
            <person name="Horton D.L."/>
            <person name="Alikhan N.F."/>
            <person name="Baker D."/>
            <person name="Gharbi K."/>
            <person name="Hall N."/>
            <person name="Watson M."/>
            <person name="Adriaenssens E.M."/>
            <person name="Foster-Nyarko E."/>
            <person name="Jarju S."/>
            <person name="Secka A."/>
            <person name="Antonio M."/>
            <person name="Oren A."/>
            <person name="Chaudhuri R.R."/>
            <person name="La Ragione R."/>
            <person name="Hildebrand F."/>
            <person name="Pallen M.J."/>
        </authorList>
    </citation>
    <scope>NUCLEOTIDE SEQUENCE</scope>
    <source>
        <strain evidence="7">ChiBcec15-1070</strain>
    </source>
</reference>
<evidence type="ECO:0000256" key="3">
    <source>
        <dbReference type="ARBA" id="ARBA00023274"/>
    </source>
</evidence>
<dbReference type="InterPro" id="IPR020568">
    <property type="entry name" value="Ribosomal_Su5_D2-typ_SF"/>
</dbReference>
<comment type="similarity">
    <text evidence="1 5">Belongs to the universal ribosomal protein uS9 family.</text>
</comment>
<gene>
    <name evidence="5 7" type="primary">rpsI</name>
    <name evidence="7" type="ORF">H9888_01775</name>
</gene>
<dbReference type="GO" id="GO:0003735">
    <property type="term" value="F:structural constituent of ribosome"/>
    <property type="evidence" value="ECO:0007669"/>
    <property type="project" value="InterPro"/>
</dbReference>
<dbReference type="HAMAP" id="MF_00532_B">
    <property type="entry name" value="Ribosomal_uS9_B"/>
    <property type="match status" value="1"/>
</dbReference>
<dbReference type="Proteomes" id="UP000823926">
    <property type="component" value="Unassembled WGS sequence"/>
</dbReference>
<dbReference type="GO" id="GO:0003723">
    <property type="term" value="F:RNA binding"/>
    <property type="evidence" value="ECO:0007669"/>
    <property type="project" value="TreeGrafter"/>
</dbReference>
<dbReference type="InterPro" id="IPR000754">
    <property type="entry name" value="Ribosomal_uS9"/>
</dbReference>
<dbReference type="GO" id="GO:0022627">
    <property type="term" value="C:cytosolic small ribosomal subunit"/>
    <property type="evidence" value="ECO:0007669"/>
    <property type="project" value="TreeGrafter"/>
</dbReference>
<feature type="region of interest" description="Disordered" evidence="6">
    <location>
        <begin position="112"/>
        <end position="131"/>
    </location>
</feature>
<dbReference type="NCBIfam" id="NF001099">
    <property type="entry name" value="PRK00132.1"/>
    <property type="match status" value="1"/>
</dbReference>
<dbReference type="AlphaFoldDB" id="A0A9D1QCH1"/>
<dbReference type="PANTHER" id="PTHR21569">
    <property type="entry name" value="RIBOSOMAL PROTEIN S9"/>
    <property type="match status" value="1"/>
</dbReference>
<dbReference type="PANTHER" id="PTHR21569:SF1">
    <property type="entry name" value="SMALL RIBOSOMAL SUBUNIT PROTEIN US9M"/>
    <property type="match status" value="1"/>
</dbReference>
<evidence type="ECO:0000256" key="4">
    <source>
        <dbReference type="ARBA" id="ARBA00035259"/>
    </source>
</evidence>
<comment type="caution">
    <text evidence="7">The sequence shown here is derived from an EMBL/GenBank/DDBJ whole genome shotgun (WGS) entry which is preliminary data.</text>
</comment>
<feature type="compositionally biased region" description="Basic residues" evidence="6">
    <location>
        <begin position="116"/>
        <end position="131"/>
    </location>
</feature>
<evidence type="ECO:0000313" key="7">
    <source>
        <dbReference type="EMBL" id="HIW10206.1"/>
    </source>
</evidence>
<evidence type="ECO:0000256" key="5">
    <source>
        <dbReference type="HAMAP-Rule" id="MF_00532"/>
    </source>
</evidence>
<evidence type="ECO:0000313" key="8">
    <source>
        <dbReference type="Proteomes" id="UP000823926"/>
    </source>
</evidence>
<dbReference type="Pfam" id="PF00380">
    <property type="entry name" value="Ribosomal_S9"/>
    <property type="match status" value="1"/>
</dbReference>
<accession>A0A9D1QCH1</accession>
<keyword evidence="2 5" id="KW-0689">Ribosomal protein</keyword>
<keyword evidence="3 5" id="KW-0687">Ribonucleoprotein</keyword>
<dbReference type="FunFam" id="3.30.230.10:FF:000001">
    <property type="entry name" value="30S ribosomal protein S9"/>
    <property type="match status" value="1"/>
</dbReference>
<reference evidence="7" key="2">
    <citation type="submission" date="2021-04" db="EMBL/GenBank/DDBJ databases">
        <authorList>
            <person name="Gilroy R."/>
        </authorList>
    </citation>
    <scope>NUCLEOTIDE SEQUENCE</scope>
    <source>
        <strain evidence="7">ChiBcec15-1070</strain>
    </source>
</reference>
<sequence length="131" mass="14592">MSQEVVNAVGRRKSAVARVYLTAGGNGKITINDRSLESYFPLEIFQYIVKQPLMVTNLSEGVDIKINLTGGGIKGQAEAARLGISRCLIEMDAELRPELKKNGFLTRDARVVERKKPGRPGARKRFQFSKR</sequence>
<dbReference type="EMBL" id="DXHL01000007">
    <property type="protein sequence ID" value="HIW10206.1"/>
    <property type="molecule type" value="Genomic_DNA"/>
</dbReference>
<evidence type="ECO:0000256" key="1">
    <source>
        <dbReference type="ARBA" id="ARBA00005251"/>
    </source>
</evidence>